<keyword evidence="2" id="KW-1185">Reference proteome</keyword>
<organism evidence="1 2">
    <name type="scientific">Pristionchus mayeri</name>
    <dbReference type="NCBI Taxonomy" id="1317129"/>
    <lineage>
        <taxon>Eukaryota</taxon>
        <taxon>Metazoa</taxon>
        <taxon>Ecdysozoa</taxon>
        <taxon>Nematoda</taxon>
        <taxon>Chromadorea</taxon>
        <taxon>Rhabditida</taxon>
        <taxon>Rhabditina</taxon>
        <taxon>Diplogasteromorpha</taxon>
        <taxon>Diplogasteroidea</taxon>
        <taxon>Neodiplogasteridae</taxon>
        <taxon>Pristionchus</taxon>
    </lineage>
</organism>
<evidence type="ECO:0000313" key="2">
    <source>
        <dbReference type="Proteomes" id="UP001328107"/>
    </source>
</evidence>
<feature type="non-terminal residue" evidence="1">
    <location>
        <position position="1"/>
    </location>
</feature>
<dbReference type="AlphaFoldDB" id="A0AAN5DBL8"/>
<feature type="non-terminal residue" evidence="1">
    <location>
        <position position="125"/>
    </location>
</feature>
<evidence type="ECO:0000313" key="1">
    <source>
        <dbReference type="EMBL" id="GMR59212.1"/>
    </source>
</evidence>
<comment type="caution">
    <text evidence="1">The sequence shown here is derived from an EMBL/GenBank/DDBJ whole genome shotgun (WGS) entry which is preliminary data.</text>
</comment>
<protein>
    <submittedName>
        <fullName evidence="1">Uncharacterized protein</fullName>
    </submittedName>
</protein>
<accession>A0AAN5DBL8</accession>
<dbReference type="EMBL" id="BTRK01000006">
    <property type="protein sequence ID" value="GMR59212.1"/>
    <property type="molecule type" value="Genomic_DNA"/>
</dbReference>
<proteinExistence type="predicted"/>
<gene>
    <name evidence="1" type="ORF">PMAYCL1PPCAC_29407</name>
</gene>
<name>A0AAN5DBL8_9BILA</name>
<reference evidence="2" key="1">
    <citation type="submission" date="2022-10" db="EMBL/GenBank/DDBJ databases">
        <title>Genome assembly of Pristionchus species.</title>
        <authorList>
            <person name="Yoshida K."/>
            <person name="Sommer R.J."/>
        </authorList>
    </citation>
    <scope>NUCLEOTIDE SEQUENCE [LARGE SCALE GENOMIC DNA]</scope>
    <source>
        <strain evidence="2">RS5460</strain>
    </source>
</reference>
<dbReference type="Proteomes" id="UP001328107">
    <property type="component" value="Unassembled WGS sequence"/>
</dbReference>
<sequence>RASIYLLYVHFLANPQNRPVGASISHNSDRFTFSFSSSRSSFTVGLIVTREKAFLTGGGRGPPLAAVTHFSGILLHSFADSSLNLLAGRWQICLGKSQEWGVHCEVDTLTKSAFDTKSSPGGRMN</sequence>